<dbReference type="SMART" id="SM00672">
    <property type="entry name" value="CAP10"/>
    <property type="match status" value="1"/>
</dbReference>
<feature type="region of interest" description="Disordered" evidence="1">
    <location>
        <begin position="53"/>
        <end position="72"/>
    </location>
</feature>
<organism evidence="3 4">
    <name type="scientific">Collybiopsis luxurians FD-317 M1</name>
    <dbReference type="NCBI Taxonomy" id="944289"/>
    <lineage>
        <taxon>Eukaryota</taxon>
        <taxon>Fungi</taxon>
        <taxon>Dikarya</taxon>
        <taxon>Basidiomycota</taxon>
        <taxon>Agaricomycotina</taxon>
        <taxon>Agaricomycetes</taxon>
        <taxon>Agaricomycetidae</taxon>
        <taxon>Agaricales</taxon>
        <taxon>Marasmiineae</taxon>
        <taxon>Omphalotaceae</taxon>
        <taxon>Collybiopsis</taxon>
        <taxon>Collybiopsis luxurians</taxon>
    </lineage>
</organism>
<name>A0A0D0BF91_9AGAR</name>
<keyword evidence="3" id="KW-0808">Transferase</keyword>
<protein>
    <submittedName>
        <fullName evidence="3">Glycosyltransferase family 90 protein</fullName>
    </submittedName>
</protein>
<sequence>MSGISRRSSRRHFALISALCLIILSGGYIRSALYSSHTTNITFKTVVEPSWPERAAGREPRRRPRPEPKKIPAPIKKVPIQKHRYNSNGLLEVDPEGQHPIYELIEKSEAAWKEKLSKASRTLRDAVAEYERRYGRKPPLGFDIWWDYVVKNNVQLPDEYDQINRDFEAFWGIDPQELQAEQLEHEHWTEHDTYTLGKFRTNDPIVLLSSSLSAESPADATWGGEQIIEMLREANLEQHIPPFRANFNPHDNPQMNVEWSVWTKALSAAKKGETIPMRSLLQPSRHNGWLDMCDPESPAAAAHLQFYDPTPHYRSGADPLSPLSSRTFIHDHRATMDPCQHPHLFRQHGQFVNHYHGPLPKYTISPFFSYSPSEVHRDITAAIPLNWVADVDRVADPDWEQKSDERLHWRGGNTGSTYSDERTPRLLWRLTHRIRMVDWAQNNLYSKLRILGLGAKKCEPVGRGTVVDKARWAPAMLDIAFAGEPLSCLEPTCSELTKMFQFKNYVDKVEAGKFKYILDMDGNAWSSRFKRLITTSSCIFKATVYPEWFTDRLQPWVHYVPVQLDLSDLWDAFTFFRGDLNGNFGHDELAKKIGAQGRDWSLKFWRREDLVAYNFRLFLEYARVMSSERDSMSFDYDSWAKVSPRIPRAV</sequence>
<evidence type="ECO:0000256" key="1">
    <source>
        <dbReference type="SAM" id="MobiDB-lite"/>
    </source>
</evidence>
<dbReference type="InterPro" id="IPR006598">
    <property type="entry name" value="CAP10"/>
</dbReference>
<accession>A0A0D0BF91</accession>
<dbReference type="HOGENOM" id="CLU_005027_3_2_1"/>
<dbReference type="PANTHER" id="PTHR12203:SF118">
    <property type="entry name" value="BETA-1,2-XYLOSYLTRANSFERASE 1"/>
    <property type="match status" value="1"/>
</dbReference>
<proteinExistence type="predicted"/>
<dbReference type="EMBL" id="KN834767">
    <property type="protein sequence ID" value="KIK62460.1"/>
    <property type="molecule type" value="Genomic_DNA"/>
</dbReference>
<evidence type="ECO:0000313" key="4">
    <source>
        <dbReference type="Proteomes" id="UP000053593"/>
    </source>
</evidence>
<dbReference type="PANTHER" id="PTHR12203">
    <property type="entry name" value="KDEL LYS-ASP-GLU-LEU CONTAINING - RELATED"/>
    <property type="match status" value="1"/>
</dbReference>
<dbReference type="Pfam" id="PF05686">
    <property type="entry name" value="Glyco_transf_90"/>
    <property type="match status" value="1"/>
</dbReference>
<dbReference type="InterPro" id="IPR051091">
    <property type="entry name" value="O-Glucosyltr/Glycosyltrsf_90"/>
</dbReference>
<feature type="domain" description="Glycosyl transferase CAP10" evidence="2">
    <location>
        <begin position="336"/>
        <end position="628"/>
    </location>
</feature>
<reference evidence="3 4" key="1">
    <citation type="submission" date="2014-04" db="EMBL/GenBank/DDBJ databases">
        <title>Evolutionary Origins and Diversification of the Mycorrhizal Mutualists.</title>
        <authorList>
            <consortium name="DOE Joint Genome Institute"/>
            <consortium name="Mycorrhizal Genomics Consortium"/>
            <person name="Kohler A."/>
            <person name="Kuo A."/>
            <person name="Nagy L.G."/>
            <person name="Floudas D."/>
            <person name="Copeland A."/>
            <person name="Barry K.W."/>
            <person name="Cichocki N."/>
            <person name="Veneault-Fourrey C."/>
            <person name="LaButti K."/>
            <person name="Lindquist E.A."/>
            <person name="Lipzen A."/>
            <person name="Lundell T."/>
            <person name="Morin E."/>
            <person name="Murat C."/>
            <person name="Riley R."/>
            <person name="Ohm R."/>
            <person name="Sun H."/>
            <person name="Tunlid A."/>
            <person name="Henrissat B."/>
            <person name="Grigoriev I.V."/>
            <person name="Hibbett D.S."/>
            <person name="Martin F."/>
        </authorList>
    </citation>
    <scope>NUCLEOTIDE SEQUENCE [LARGE SCALE GENOMIC DNA]</scope>
    <source>
        <strain evidence="3 4">FD-317 M1</strain>
    </source>
</reference>
<dbReference type="Proteomes" id="UP000053593">
    <property type="component" value="Unassembled WGS sequence"/>
</dbReference>
<keyword evidence="4" id="KW-1185">Reference proteome</keyword>
<dbReference type="OrthoDB" id="541052at2759"/>
<dbReference type="AlphaFoldDB" id="A0A0D0BF91"/>
<evidence type="ECO:0000313" key="3">
    <source>
        <dbReference type="EMBL" id="KIK62460.1"/>
    </source>
</evidence>
<gene>
    <name evidence="3" type="ORF">GYMLUDRAFT_990936</name>
</gene>
<feature type="compositionally biased region" description="Basic and acidic residues" evidence="1">
    <location>
        <begin position="55"/>
        <end position="70"/>
    </location>
</feature>
<evidence type="ECO:0000259" key="2">
    <source>
        <dbReference type="SMART" id="SM00672"/>
    </source>
</evidence>
<dbReference type="GO" id="GO:0016740">
    <property type="term" value="F:transferase activity"/>
    <property type="evidence" value="ECO:0007669"/>
    <property type="project" value="UniProtKB-KW"/>
</dbReference>